<sequence length="203" mass="22257">MPSAESFATTAMGKTEENLGDSVDGIEEGPDPDAILAYLANLDGRLRAVSDAPSRLRHSARPAPVPMRDAAGQPVMVPADGRVRWISEGWKVFNNKGKTVGEYEAFFSDRFGFEFGVEIGQHVCASLMLHGTYSKGCLRPLSDVIHGIRVDTVARDRRFFIRAVLSSWVVAAQLLWAATMVGYYEPSPDLAEMYMLEMALSAL</sequence>
<evidence type="ECO:0000256" key="1">
    <source>
        <dbReference type="SAM" id="MobiDB-lite"/>
    </source>
</evidence>
<feature type="region of interest" description="Disordered" evidence="1">
    <location>
        <begin position="51"/>
        <end position="72"/>
    </location>
</feature>
<protein>
    <submittedName>
        <fullName evidence="3">Uncharacterized protein</fullName>
    </submittedName>
</protein>
<dbReference type="AlphaFoldDB" id="A0AA39WJ73"/>
<keyword evidence="2" id="KW-1133">Transmembrane helix</keyword>
<keyword evidence="4" id="KW-1185">Reference proteome</keyword>
<feature type="region of interest" description="Disordered" evidence="1">
    <location>
        <begin position="1"/>
        <end position="26"/>
    </location>
</feature>
<proteinExistence type="predicted"/>
<keyword evidence="2" id="KW-0472">Membrane</keyword>
<reference evidence="3" key="1">
    <citation type="submission" date="2023-06" db="EMBL/GenBank/DDBJ databases">
        <title>Genome-scale phylogeny and comparative genomics of the fungal order Sordariales.</title>
        <authorList>
            <consortium name="Lawrence Berkeley National Laboratory"/>
            <person name="Hensen N."/>
            <person name="Bonometti L."/>
            <person name="Westerberg I."/>
            <person name="Brannstrom I.O."/>
            <person name="Guillou S."/>
            <person name="Cros-Aarteil S."/>
            <person name="Calhoun S."/>
            <person name="Haridas S."/>
            <person name="Kuo A."/>
            <person name="Mondo S."/>
            <person name="Pangilinan J."/>
            <person name="Riley R."/>
            <person name="Labutti K."/>
            <person name="Andreopoulos B."/>
            <person name="Lipzen A."/>
            <person name="Chen C."/>
            <person name="Yanf M."/>
            <person name="Daum C."/>
            <person name="Ng V."/>
            <person name="Clum A."/>
            <person name="Steindorff A."/>
            <person name="Ohm R."/>
            <person name="Martin F."/>
            <person name="Silar P."/>
            <person name="Natvig D."/>
            <person name="Lalanne C."/>
            <person name="Gautier V."/>
            <person name="Ament-Velasquez S.L."/>
            <person name="Kruys A."/>
            <person name="Hutchinson M.I."/>
            <person name="Powell A.J."/>
            <person name="Barry K."/>
            <person name="Miller A.N."/>
            <person name="Grigoriev I.V."/>
            <person name="Debuchy R."/>
            <person name="Gladieux P."/>
            <person name="Thoren M.H."/>
            <person name="Johannesson H."/>
        </authorList>
    </citation>
    <scope>NUCLEOTIDE SEQUENCE</scope>
    <source>
        <strain evidence="3">CBS 606.72</strain>
    </source>
</reference>
<dbReference type="Proteomes" id="UP001175000">
    <property type="component" value="Unassembled WGS sequence"/>
</dbReference>
<evidence type="ECO:0000256" key="2">
    <source>
        <dbReference type="SAM" id="Phobius"/>
    </source>
</evidence>
<keyword evidence="2" id="KW-0812">Transmembrane</keyword>
<gene>
    <name evidence="3" type="ORF">B0T14DRAFT_567988</name>
</gene>
<accession>A0AA39WJ73</accession>
<dbReference type="EMBL" id="JAULSU010000005">
    <property type="protein sequence ID" value="KAK0616382.1"/>
    <property type="molecule type" value="Genomic_DNA"/>
</dbReference>
<organism evidence="3 4">
    <name type="scientific">Immersiella caudata</name>
    <dbReference type="NCBI Taxonomy" id="314043"/>
    <lineage>
        <taxon>Eukaryota</taxon>
        <taxon>Fungi</taxon>
        <taxon>Dikarya</taxon>
        <taxon>Ascomycota</taxon>
        <taxon>Pezizomycotina</taxon>
        <taxon>Sordariomycetes</taxon>
        <taxon>Sordariomycetidae</taxon>
        <taxon>Sordariales</taxon>
        <taxon>Lasiosphaeriaceae</taxon>
        <taxon>Immersiella</taxon>
    </lineage>
</organism>
<evidence type="ECO:0000313" key="4">
    <source>
        <dbReference type="Proteomes" id="UP001175000"/>
    </source>
</evidence>
<name>A0AA39WJ73_9PEZI</name>
<evidence type="ECO:0000313" key="3">
    <source>
        <dbReference type="EMBL" id="KAK0616382.1"/>
    </source>
</evidence>
<feature type="transmembrane region" description="Helical" evidence="2">
    <location>
        <begin position="159"/>
        <end position="184"/>
    </location>
</feature>
<comment type="caution">
    <text evidence="3">The sequence shown here is derived from an EMBL/GenBank/DDBJ whole genome shotgun (WGS) entry which is preliminary data.</text>
</comment>